<dbReference type="GO" id="GO:0047617">
    <property type="term" value="F:fatty acyl-CoA hydrolase activity"/>
    <property type="evidence" value="ECO:0007669"/>
    <property type="project" value="InterPro"/>
</dbReference>
<accession>A0A9W8YPP9</accession>
<organism evidence="4 5">
    <name type="scientific">Gnomoniopsis smithogilvyi</name>
    <dbReference type="NCBI Taxonomy" id="1191159"/>
    <lineage>
        <taxon>Eukaryota</taxon>
        <taxon>Fungi</taxon>
        <taxon>Dikarya</taxon>
        <taxon>Ascomycota</taxon>
        <taxon>Pezizomycotina</taxon>
        <taxon>Sordariomycetes</taxon>
        <taxon>Sordariomycetidae</taxon>
        <taxon>Diaporthales</taxon>
        <taxon>Gnomoniaceae</taxon>
        <taxon>Gnomoniopsis</taxon>
    </lineage>
</organism>
<dbReference type="PANTHER" id="PTHR21660:SF1">
    <property type="entry name" value="ACYL-COENZYME A THIOESTERASE 13"/>
    <property type="match status" value="1"/>
</dbReference>
<evidence type="ECO:0000313" key="5">
    <source>
        <dbReference type="Proteomes" id="UP001140453"/>
    </source>
</evidence>
<sequence length="185" mass="20911">MPAQNQEARLEDLKRNLYTVEGGERLKLWMELTRLESKDSDTQGPQEWMTSCHPHLEVHSWSLDDPKHPKAVFSYTVPKDNQNRAGNMHGGCTASLFDFCTTLPLSLINKPGFWFYLGVSRTLNCTYLKPIPVGEKIFIECEITSVGKTLATIRGVMRRQSDGVVLATCEHGKFNTDPPELQSKL</sequence>
<dbReference type="Proteomes" id="UP001140453">
    <property type="component" value="Unassembled WGS sequence"/>
</dbReference>
<reference evidence="4" key="1">
    <citation type="submission" date="2022-10" db="EMBL/GenBank/DDBJ databases">
        <title>Tapping the CABI collections for fungal endophytes: first genome assemblies for Collariella, Neodidymelliopsis, Ascochyta clinopodiicola, Didymella pomorum, Didymosphaeria variabile, Neocosmospora piperis and Neocucurbitaria cava.</title>
        <authorList>
            <person name="Hill R."/>
        </authorList>
    </citation>
    <scope>NUCLEOTIDE SEQUENCE</scope>
    <source>
        <strain evidence="4">IMI 355082</strain>
    </source>
</reference>
<protein>
    <recommendedName>
        <fullName evidence="3">Thioesterase domain-containing protein</fullName>
    </recommendedName>
</protein>
<dbReference type="PANTHER" id="PTHR21660">
    <property type="entry name" value="THIOESTERASE SUPERFAMILY MEMBER-RELATED"/>
    <property type="match status" value="1"/>
</dbReference>
<dbReference type="InterPro" id="IPR006683">
    <property type="entry name" value="Thioestr_dom"/>
</dbReference>
<comment type="similarity">
    <text evidence="1">Belongs to the thioesterase PaaI family.</text>
</comment>
<gene>
    <name evidence="4" type="ORF">N0V93_007240</name>
</gene>
<proteinExistence type="inferred from homology"/>
<dbReference type="CDD" id="cd03443">
    <property type="entry name" value="PaaI_thioesterase"/>
    <property type="match status" value="1"/>
</dbReference>
<dbReference type="Gene3D" id="3.10.129.10">
    <property type="entry name" value="Hotdog Thioesterase"/>
    <property type="match status" value="1"/>
</dbReference>
<keyword evidence="5" id="KW-1185">Reference proteome</keyword>
<name>A0A9W8YPP9_9PEZI</name>
<comment type="caution">
    <text evidence="4">The sequence shown here is derived from an EMBL/GenBank/DDBJ whole genome shotgun (WGS) entry which is preliminary data.</text>
</comment>
<keyword evidence="2" id="KW-0378">Hydrolase</keyword>
<dbReference type="Pfam" id="PF03061">
    <property type="entry name" value="4HBT"/>
    <property type="match status" value="1"/>
</dbReference>
<evidence type="ECO:0000256" key="1">
    <source>
        <dbReference type="ARBA" id="ARBA00008324"/>
    </source>
</evidence>
<dbReference type="OrthoDB" id="2831072at2759"/>
<evidence type="ECO:0000256" key="2">
    <source>
        <dbReference type="ARBA" id="ARBA00022801"/>
    </source>
</evidence>
<dbReference type="SUPFAM" id="SSF54637">
    <property type="entry name" value="Thioesterase/thiol ester dehydrase-isomerase"/>
    <property type="match status" value="1"/>
</dbReference>
<dbReference type="InterPro" id="IPR029069">
    <property type="entry name" value="HotDog_dom_sf"/>
</dbReference>
<evidence type="ECO:0000313" key="4">
    <source>
        <dbReference type="EMBL" id="KAJ4389768.1"/>
    </source>
</evidence>
<evidence type="ECO:0000259" key="3">
    <source>
        <dbReference type="Pfam" id="PF03061"/>
    </source>
</evidence>
<dbReference type="EMBL" id="JAPEVB010000004">
    <property type="protein sequence ID" value="KAJ4389768.1"/>
    <property type="molecule type" value="Genomic_DNA"/>
</dbReference>
<dbReference type="InterPro" id="IPR039298">
    <property type="entry name" value="ACOT13"/>
</dbReference>
<feature type="domain" description="Thioesterase" evidence="3">
    <location>
        <begin position="86"/>
        <end position="165"/>
    </location>
</feature>
<dbReference type="AlphaFoldDB" id="A0A9W8YPP9"/>